<evidence type="ECO:0000259" key="12">
    <source>
        <dbReference type="PROSITE" id="PS50847"/>
    </source>
</evidence>
<dbReference type="GO" id="GO:0004415">
    <property type="term" value="F:hyalurononglucosaminidase activity"/>
    <property type="evidence" value="ECO:0007669"/>
    <property type="project" value="UniProtKB-EC"/>
</dbReference>
<feature type="chain" id="PRO_5002843213" evidence="10">
    <location>
        <begin position="32"/>
        <end position="1700"/>
    </location>
</feature>
<keyword evidence="5" id="KW-0572">Peptidoglycan-anchor</keyword>
<keyword evidence="9" id="KW-1133">Transmembrane helix</keyword>
<dbReference type="Pfam" id="PF07554">
    <property type="entry name" value="FIVAR"/>
    <property type="match status" value="2"/>
</dbReference>
<dbReference type="Gene3D" id="3.30.379.10">
    <property type="entry name" value="Chitobiase/beta-hexosaminidase domain 2-like"/>
    <property type="match status" value="1"/>
</dbReference>
<evidence type="ECO:0000259" key="13">
    <source>
        <dbReference type="PROSITE" id="PS52009"/>
    </source>
</evidence>
<dbReference type="STRING" id="445975.COLSTE_01005"/>
<dbReference type="SUPFAM" id="SSF55545">
    <property type="entry name" value="beta-N-acetylhexosaminidase-like domain"/>
    <property type="match status" value="1"/>
</dbReference>
<evidence type="ECO:0000256" key="5">
    <source>
        <dbReference type="ARBA" id="ARBA00023088"/>
    </source>
</evidence>
<keyword evidence="2" id="KW-0964">Secreted</keyword>
<dbReference type="EC" id="3.2.1.35" evidence="14"/>
<keyword evidence="6 7" id="KW-0326">Glycosidase</keyword>
<feature type="region of interest" description="Disordered" evidence="8">
    <location>
        <begin position="1631"/>
        <end position="1673"/>
    </location>
</feature>
<dbReference type="SUPFAM" id="SSF140657">
    <property type="entry name" value="Hyaluronidase post-catalytic domain-like"/>
    <property type="match status" value="1"/>
</dbReference>
<dbReference type="PANTHER" id="PTHR13170:SF16">
    <property type="entry name" value="PROTEIN O-GLCNACASE"/>
    <property type="match status" value="1"/>
</dbReference>
<dbReference type="RefSeq" id="WP_006720662.1">
    <property type="nucleotide sequence ID" value="NZ_CP085935.1"/>
</dbReference>
<proteinExistence type="inferred from homology"/>
<evidence type="ECO:0000256" key="2">
    <source>
        <dbReference type="ARBA" id="ARBA00022525"/>
    </source>
</evidence>
<dbReference type="PROSITE" id="PS50022">
    <property type="entry name" value="FA58C_3"/>
    <property type="match status" value="1"/>
</dbReference>
<keyword evidence="15" id="KW-1185">Reference proteome</keyword>
<keyword evidence="9" id="KW-0472">Membrane</keyword>
<dbReference type="HOGENOM" id="CLU_001501_1_1_11"/>
<evidence type="ECO:0000256" key="9">
    <source>
        <dbReference type="SAM" id="Phobius"/>
    </source>
</evidence>
<feature type="transmembrane region" description="Helical" evidence="9">
    <location>
        <begin position="1675"/>
        <end position="1695"/>
    </location>
</feature>
<dbReference type="Proteomes" id="UP000003560">
    <property type="component" value="Unassembled WGS sequence"/>
</dbReference>
<reference evidence="14 15" key="1">
    <citation type="submission" date="2008-10" db="EMBL/GenBank/DDBJ databases">
        <title>Draft genome sequence of Collinsella stercoris (DSM 13279).</title>
        <authorList>
            <person name="Sudarsanam P."/>
            <person name="Ley R."/>
            <person name="Guruge J."/>
            <person name="Turnbaugh P.J."/>
            <person name="Mahowald M."/>
            <person name="Liep D."/>
            <person name="Gordon J."/>
        </authorList>
    </citation>
    <scope>NUCLEOTIDE SEQUENCE [LARGE SCALE GENOMIC DNA]</scope>
    <source>
        <strain evidence="14 15">DSM 13279</strain>
    </source>
</reference>
<evidence type="ECO:0000256" key="10">
    <source>
        <dbReference type="SAM" id="SignalP"/>
    </source>
</evidence>
<feature type="domain" description="F5/8 type C" evidence="11">
    <location>
        <begin position="925"/>
        <end position="1067"/>
    </location>
</feature>
<dbReference type="SUPFAM" id="SSF51445">
    <property type="entry name" value="(Trans)glycosidases"/>
    <property type="match status" value="1"/>
</dbReference>
<dbReference type="SUPFAM" id="SSF49785">
    <property type="entry name" value="Galactose-binding domain-like"/>
    <property type="match status" value="2"/>
</dbReference>
<evidence type="ECO:0000313" key="15">
    <source>
        <dbReference type="Proteomes" id="UP000003560"/>
    </source>
</evidence>
<reference evidence="14 15" key="2">
    <citation type="submission" date="2008-10" db="EMBL/GenBank/DDBJ databases">
        <authorList>
            <person name="Fulton L."/>
            <person name="Clifton S."/>
            <person name="Fulton B."/>
            <person name="Xu J."/>
            <person name="Minx P."/>
            <person name="Pepin K.H."/>
            <person name="Johnson M."/>
            <person name="Thiruvilangam P."/>
            <person name="Bhonagiri V."/>
            <person name="Nash W.E."/>
            <person name="Mardis E.R."/>
            <person name="Wilson R.K."/>
        </authorList>
    </citation>
    <scope>NUCLEOTIDE SEQUENCE [LARGE SCALE GENOMIC DNA]</scope>
    <source>
        <strain evidence="14 15">DSM 13279</strain>
    </source>
</reference>
<dbReference type="GeneID" id="98002034"/>
<keyword evidence="1" id="KW-0134">Cell wall</keyword>
<evidence type="ECO:0000256" key="7">
    <source>
        <dbReference type="PROSITE-ProRule" id="PRU01353"/>
    </source>
</evidence>
<gene>
    <name evidence="14" type="primary">nagH</name>
    <name evidence="14" type="ORF">COLSTE_01005</name>
</gene>
<dbReference type="eggNOG" id="COG1196">
    <property type="taxonomic scope" value="Bacteria"/>
</dbReference>
<dbReference type="Gene3D" id="2.60.120.260">
    <property type="entry name" value="Galactose-binding domain-like"/>
    <property type="match status" value="4"/>
</dbReference>
<feature type="domain" description="Gram-positive cocci surface proteins LPxTG" evidence="12">
    <location>
        <begin position="1666"/>
        <end position="1700"/>
    </location>
</feature>
<organism evidence="14 15">
    <name type="scientific">Collinsella stercoris DSM 13279</name>
    <dbReference type="NCBI Taxonomy" id="445975"/>
    <lineage>
        <taxon>Bacteria</taxon>
        <taxon>Bacillati</taxon>
        <taxon>Actinomycetota</taxon>
        <taxon>Coriobacteriia</taxon>
        <taxon>Coriobacteriales</taxon>
        <taxon>Coriobacteriaceae</taxon>
        <taxon>Collinsella</taxon>
    </lineage>
</organism>
<feature type="active site" description="Proton donor" evidence="7">
    <location>
        <position position="307"/>
    </location>
</feature>
<dbReference type="InterPro" id="IPR051822">
    <property type="entry name" value="Glycosyl_Hydrolase_84"/>
</dbReference>
<keyword evidence="3 10" id="KW-0732">Signal</keyword>
<dbReference type="PANTHER" id="PTHR13170">
    <property type="entry name" value="O-GLCNACASE"/>
    <property type="match status" value="1"/>
</dbReference>
<accession>B6GAA9</accession>
<evidence type="ECO:0000256" key="8">
    <source>
        <dbReference type="SAM" id="MobiDB-lite"/>
    </source>
</evidence>
<evidence type="ECO:0000313" key="14">
    <source>
        <dbReference type="EMBL" id="EEA90799.1"/>
    </source>
</evidence>
<sequence>MTQRLRARICAFASLALACLCMFGAPSVARAAEGDYQIYPTPQAISYAKGEVKLEKKATTVVESGIDAETRARLDETLKLKGIAATASETVPQGKGTAVLVGVRGSKGAVDTYVDKLVKENKLSLTDDLFGKTDAYLLASVPDEGKIIVLGKDTDAAFYGLTTLYQIFQQVEGDTLRAFTACDYADVITRGFIEGYYGNPWSTEDRVELMRWGGHYKLNAYFYAPKDDPKHNAKWRELYTDEELTSKIEPLAKAGNESKCRFVFALHPFMSNPITNANYAESVKTLKAKFTQVMDHGVRQIAILADDAANQGNDLYIKLCNEMTNWLREQQKAKNSDGTLKYPGLKDTLIFCPVNYMGQGEAWYKQLPSNVQVINTGGRVWGKIDNKFASAFQKNSGVAPFMWINWPCSDNDKDALHMGGHNNFLGSDLKPGQVKGVVINPMQQSEPSKQGIFMNADFTWNLWESEAHANDTWEKSFSYVDHNSPIATEGSNALRSLSNHMKRMYGGGATWENGESAEIKDELNAFRSKLTADTVTADDCDKMIAIFEQIKNDAKVFRESAGTPAMLKQMEPWIATFDDLTRAAITELNAVKASISGDNNELITLFAEGTSAFDQANNHELWYINHYEKARVGKAYITPTVNALNDYVAEKATLAADPDAVVTKLVTNRTDTPVGSKDAVFDGDPTTGAEYRDPNKVAQGDYFGMTQTKPFDLDTVTFVQGSGKNFFDCSKVQYFKDGEWKDVPNAQEYTTSTVTVADLGLKQVEGVRLVAVRANKLDAWPTINEIMVNQEIETSSTFTGTVTLAKQESADTSKPLQNASDAKDNTEAWFTEKRAGEGKHDGTVKDAAVIVTFDTPKTIDAIVFKQGGNSSDVIDKGSAYWQGTDGAWHKAGDVTSDKNQTIKLSSLVEAKAIKVVNDQAKEVWWRVVDLHATYGKSAATQAITTNMPVYQTNKIERAIDGNDSTQFWSSRATQANDWVMLNFGESKYIDTVRMLQGASDCFTKSKLYYTTDKTPSQNGNWTELATLSGAADQTVAFDRVEATGIKVVATQGTANWFQLFELQAFEKFSYTKDNLYANFDLANVDLTARVGDGAFKTTDGAVTLAKKGDVIAIDLGSVRRDIKLANLDGQKLVNAELVCSQNGLEWVKSDKSNVERARYVGFRATGDNATVTFKALEGTYLFSLSPNMVKSGLPGNQTLDVSKMFDGNVTTATKSSGAPAEGSTVVIDLGQTRTINSFEYFVPEASLDFIRNAVVEIADTPDAADKDWKLVLDINSKGAIQDPGTQATAKEAGWLTHSSETPGNMFIEAKGLDLTGRYLRIRFTKAYPDRWVEIGELRINKGAYVSTYAGGDFESTVTEQQGKTPQNLIDKNLLTPWAPQGSKAGSLVYHVSAPLKADGTPCQGVRIVSHGKPSNVTVKAVLYTDDTYSKTETVELGVDNKVLKEFSFGKLKDNGRALAEYTAVKDIIFEWSEGTEPQIAEVYLLGALTGVDSDALAELQALIDTAKKQDTSTWTTDSKDALNAAISQAEEALKYPESLTADQVEDLKSAIETALNSPVLKYTGTELSELVQGALTDGSKYTASSWKAYQDALAAAQAGLEKGDNLSQAEGEQLVANLKAALDGLVLVGDGGNNGDGNQGGNGNQSGNGNQGNGGANGGNKPNGGLPQTGDPSTLLSAVALVAGGVVTASGAFAASRKRK</sequence>
<dbReference type="InterPro" id="IPR029018">
    <property type="entry name" value="Hex-like_dom2"/>
</dbReference>
<dbReference type="PROSITE" id="PS51257">
    <property type="entry name" value="PROKAR_LIPOPROTEIN"/>
    <property type="match status" value="1"/>
</dbReference>
<name>B6GAA9_9ACTN</name>
<comment type="similarity">
    <text evidence="7">Belongs to the glycosyl hydrolase 84 family.</text>
</comment>
<dbReference type="PROSITE" id="PS50847">
    <property type="entry name" value="GRAM_POS_ANCHORING"/>
    <property type="match status" value="1"/>
</dbReference>
<dbReference type="InterPro" id="IPR000421">
    <property type="entry name" value="FA58C"/>
</dbReference>
<feature type="compositionally biased region" description="Gly residues" evidence="8">
    <location>
        <begin position="1631"/>
        <end position="1662"/>
    </location>
</feature>
<dbReference type="InterPro" id="IPR015882">
    <property type="entry name" value="HEX_bac_N"/>
</dbReference>
<dbReference type="Pfam" id="PF07555">
    <property type="entry name" value="NAGidase"/>
    <property type="match status" value="1"/>
</dbReference>
<evidence type="ECO:0000256" key="6">
    <source>
        <dbReference type="ARBA" id="ARBA00023295"/>
    </source>
</evidence>
<dbReference type="GO" id="GO:1901135">
    <property type="term" value="P:carbohydrate derivative metabolic process"/>
    <property type="evidence" value="ECO:0007669"/>
    <property type="project" value="UniProtKB-ARBA"/>
</dbReference>
<dbReference type="Pfam" id="PF00754">
    <property type="entry name" value="F5_F8_type_C"/>
    <property type="match status" value="1"/>
</dbReference>
<dbReference type="Gene3D" id="3.20.20.80">
    <property type="entry name" value="Glycosidases"/>
    <property type="match status" value="1"/>
</dbReference>
<dbReference type="GO" id="GO:0005975">
    <property type="term" value="P:carbohydrate metabolic process"/>
    <property type="evidence" value="ECO:0007669"/>
    <property type="project" value="UniProtKB-ARBA"/>
</dbReference>
<dbReference type="InterPro" id="IPR011496">
    <property type="entry name" value="O-GlcNAcase_cat"/>
</dbReference>
<comment type="caution">
    <text evidence="14">The sequence shown here is derived from an EMBL/GenBank/DDBJ whole genome shotgun (WGS) entry which is preliminary data.</text>
</comment>
<dbReference type="Gene3D" id="1.20.1270.90">
    <property type="entry name" value="AF1782-like"/>
    <property type="match status" value="1"/>
</dbReference>
<feature type="signal peptide" evidence="10">
    <location>
        <begin position="1"/>
        <end position="31"/>
    </location>
</feature>
<keyword evidence="9" id="KW-0812">Transmembrane</keyword>
<dbReference type="Pfam" id="PF02838">
    <property type="entry name" value="Glyco_hydro_20b"/>
    <property type="match status" value="1"/>
</dbReference>
<dbReference type="Gene3D" id="1.20.58.460">
    <property type="entry name" value="Hyaluronidase post-catalytic domain-like"/>
    <property type="match status" value="1"/>
</dbReference>
<dbReference type="EMBL" id="ABXJ01000057">
    <property type="protein sequence ID" value="EEA90799.1"/>
    <property type="molecule type" value="Genomic_DNA"/>
</dbReference>
<evidence type="ECO:0000256" key="3">
    <source>
        <dbReference type="ARBA" id="ARBA00022729"/>
    </source>
</evidence>
<dbReference type="eggNOG" id="COG3525">
    <property type="taxonomic scope" value="Bacteria"/>
</dbReference>
<feature type="domain" description="GH84" evidence="13">
    <location>
        <begin position="188"/>
        <end position="463"/>
    </location>
</feature>
<dbReference type="PROSITE" id="PS52009">
    <property type="entry name" value="GH84"/>
    <property type="match status" value="1"/>
</dbReference>
<dbReference type="InterPro" id="IPR017853">
    <property type="entry name" value="GH"/>
</dbReference>
<keyword evidence="4 7" id="KW-0378">Hydrolase</keyword>
<dbReference type="InterPro" id="IPR008979">
    <property type="entry name" value="Galactose-bd-like_sf"/>
</dbReference>
<dbReference type="InterPro" id="IPR019931">
    <property type="entry name" value="LPXTG_anchor"/>
</dbReference>
<protein>
    <submittedName>
        <fullName evidence="14">Hyalurononglucosaminidase</fullName>
        <ecNumber evidence="14">3.2.1.35</ecNumber>
    </submittedName>
</protein>
<evidence type="ECO:0000259" key="11">
    <source>
        <dbReference type="PROSITE" id="PS50022"/>
    </source>
</evidence>
<evidence type="ECO:0000256" key="1">
    <source>
        <dbReference type="ARBA" id="ARBA00022512"/>
    </source>
</evidence>
<evidence type="ECO:0000256" key="4">
    <source>
        <dbReference type="ARBA" id="ARBA00022801"/>
    </source>
</evidence>